<accession>A0A061B6E4</accession>
<dbReference type="AlphaFoldDB" id="A0A061B6E4"/>
<gene>
    <name evidence="2" type="ORF">CYFA0S_18e02014g</name>
</gene>
<organism evidence="2">
    <name type="scientific">Cyberlindnera fabianii</name>
    <name type="common">Yeast</name>
    <name type="synonym">Hansenula fabianii</name>
    <dbReference type="NCBI Taxonomy" id="36022"/>
    <lineage>
        <taxon>Eukaryota</taxon>
        <taxon>Fungi</taxon>
        <taxon>Dikarya</taxon>
        <taxon>Ascomycota</taxon>
        <taxon>Saccharomycotina</taxon>
        <taxon>Saccharomycetes</taxon>
        <taxon>Phaffomycetales</taxon>
        <taxon>Phaffomycetaceae</taxon>
        <taxon>Cyberlindnera</taxon>
    </lineage>
</organism>
<dbReference type="OrthoDB" id="10676580at2759"/>
<feature type="compositionally biased region" description="Polar residues" evidence="1">
    <location>
        <begin position="258"/>
        <end position="271"/>
    </location>
</feature>
<feature type="region of interest" description="Disordered" evidence="1">
    <location>
        <begin position="27"/>
        <end position="158"/>
    </location>
</feature>
<evidence type="ECO:0000256" key="1">
    <source>
        <dbReference type="SAM" id="MobiDB-lite"/>
    </source>
</evidence>
<feature type="compositionally biased region" description="Low complexity" evidence="1">
    <location>
        <begin position="317"/>
        <end position="342"/>
    </location>
</feature>
<feature type="compositionally biased region" description="Low complexity" evidence="1">
    <location>
        <begin position="37"/>
        <end position="54"/>
    </location>
</feature>
<dbReference type="EMBL" id="LK052903">
    <property type="protein sequence ID" value="CDR45464.1"/>
    <property type="molecule type" value="Genomic_DNA"/>
</dbReference>
<feature type="compositionally biased region" description="Polar residues" evidence="1">
    <location>
        <begin position="62"/>
        <end position="71"/>
    </location>
</feature>
<feature type="region of interest" description="Disordered" evidence="1">
    <location>
        <begin position="317"/>
        <end position="391"/>
    </location>
</feature>
<sequence>MSDSDIRRELDENLLRYERNVVLNKLTPNKRSGSDISSLRAGTRSSSRRTTPGRLGRRPGHNDSNILTSPVKTLRRYRTQSSDGEEMYNNNNGDADDSLSLLSKSTDKSQRQNVTVVPLNDSSKEPMRKGTPKKLSAASSKKESPAKSSKTPLKQQKSKSFTLFKDIVDLPAPSNKIQDDDDVDDHRAFGYSNDTLMSDIPSDLLSPEKHVYPQENITSAKKKNNNKKINGTPNKSVPSVGEGRSPVTRSTAKKTRAKITSSSPIAQSQDKPSLYPDLTSVASHDKNTQSPSNRVIDKIPTLTSPATSSLITTMNNAAPVSPAKSNPKSKSPTPATSKSPVSRRTNHSKSPTLQKQSQPTIFPDLRSSPRKRVAPVAEGSPLRSPARRLPATSTTLGQAIENRLGGLDPAIFDSSDEEPVPELTVPINMQEINDSSTMLGTKRKQQTSMIVETTAKKQKTFSIYPDLDTSKVDQSLEKTTADSPANVTPDLLNSSILKGVNMTTKLYPSLLSPVAKSESNKEELGDADNWTQSQWTKFAELYEKFDTGGHDFTVFDTSMMEYLRCDYNELLMKIEFYKEFLESHSVSK</sequence>
<name>A0A061B6E4_CYBFA</name>
<proteinExistence type="predicted"/>
<evidence type="ECO:0000313" key="2">
    <source>
        <dbReference type="EMBL" id="CDR45464.1"/>
    </source>
</evidence>
<reference evidence="2" key="1">
    <citation type="journal article" date="2014" name="Genome Announc.">
        <title>Genome sequence of the yeast Cyberlindnera fabianii (Hansenula fabianii).</title>
        <authorList>
            <person name="Freel K.C."/>
            <person name="Sarilar V."/>
            <person name="Neuveglise C."/>
            <person name="Devillers H."/>
            <person name="Friedrich A."/>
            <person name="Schacherer J."/>
        </authorList>
    </citation>
    <scope>NUCLEOTIDE SEQUENCE</scope>
    <source>
        <strain evidence="2">YJS4271</strain>
    </source>
</reference>
<feature type="compositionally biased region" description="Polar residues" evidence="1">
    <location>
        <begin position="27"/>
        <end position="36"/>
    </location>
</feature>
<feature type="compositionally biased region" description="Polar residues" evidence="1">
    <location>
        <begin position="348"/>
        <end position="360"/>
    </location>
</feature>
<protein>
    <submittedName>
        <fullName evidence="2">CYFA0S18e02014g1_1</fullName>
    </submittedName>
</protein>
<dbReference type="VEuPathDB" id="FungiDB:BON22_1091"/>
<feature type="region of interest" description="Disordered" evidence="1">
    <location>
        <begin position="216"/>
        <end position="301"/>
    </location>
</feature>